<feature type="region of interest" description="Disordered" evidence="6">
    <location>
        <begin position="436"/>
        <end position="458"/>
    </location>
</feature>
<dbReference type="Pfam" id="PF07714">
    <property type="entry name" value="PK_Tyr_Ser-Thr"/>
    <property type="match status" value="1"/>
</dbReference>
<keyword evidence="4" id="KW-0067">ATP-binding</keyword>
<reference evidence="8" key="2">
    <citation type="submission" date="2020-02" db="EMBL/GenBank/DDBJ databases">
        <title>Esox lucius (northern pike) genome, fEsoLuc1, primary haplotype.</title>
        <authorList>
            <person name="Myers G."/>
            <person name="Karagic N."/>
            <person name="Meyer A."/>
            <person name="Pippel M."/>
            <person name="Reichard M."/>
            <person name="Winkler S."/>
            <person name="Tracey A."/>
            <person name="Sims Y."/>
            <person name="Howe K."/>
            <person name="Rhie A."/>
            <person name="Formenti G."/>
            <person name="Durbin R."/>
            <person name="Fedrigo O."/>
            <person name="Jarvis E.D."/>
        </authorList>
    </citation>
    <scope>NUCLEOTIDE SEQUENCE [LARGE SCALE GENOMIC DNA]</scope>
</reference>
<feature type="domain" description="Protein kinase" evidence="7">
    <location>
        <begin position="16"/>
        <end position="277"/>
    </location>
</feature>
<reference evidence="8" key="4">
    <citation type="submission" date="2025-09" db="UniProtKB">
        <authorList>
            <consortium name="Ensembl"/>
        </authorList>
    </citation>
    <scope>IDENTIFICATION</scope>
</reference>
<gene>
    <name evidence="8" type="primary">MAP3K20</name>
</gene>
<dbReference type="InterPro" id="IPR000719">
    <property type="entry name" value="Prot_kinase_dom"/>
</dbReference>
<feature type="compositionally biased region" description="Basic and acidic residues" evidence="6">
    <location>
        <begin position="448"/>
        <end position="458"/>
    </location>
</feature>
<evidence type="ECO:0000313" key="8">
    <source>
        <dbReference type="Ensembl" id="ENSELUP00000029566.1"/>
    </source>
</evidence>
<dbReference type="InterPro" id="IPR011009">
    <property type="entry name" value="Kinase-like_dom_sf"/>
</dbReference>
<dbReference type="Gene3D" id="1.10.510.10">
    <property type="entry name" value="Transferase(Phosphotransferase) domain 1"/>
    <property type="match status" value="1"/>
</dbReference>
<dbReference type="OrthoDB" id="339325at2759"/>
<dbReference type="GO" id="GO:0005524">
    <property type="term" value="F:ATP binding"/>
    <property type="evidence" value="ECO:0007669"/>
    <property type="project" value="UniProtKB-KW"/>
</dbReference>
<evidence type="ECO:0000256" key="3">
    <source>
        <dbReference type="ARBA" id="ARBA00022777"/>
    </source>
</evidence>
<name>A0A3P8ZLH8_ESOLU</name>
<dbReference type="InParanoid" id="A0A3P8ZLH8"/>
<dbReference type="SUPFAM" id="SSF56112">
    <property type="entry name" value="Protein kinase-like (PK-like)"/>
    <property type="match status" value="1"/>
</dbReference>
<dbReference type="FunFam" id="1.10.510.10:FF:000243">
    <property type="entry name" value="mitogen-activated protein kinase kinase kinase 20 isoform X2"/>
    <property type="match status" value="1"/>
</dbReference>
<keyword evidence="1" id="KW-0808">Transferase</keyword>
<dbReference type="Proteomes" id="UP000265140">
    <property type="component" value="Chromosome 3"/>
</dbReference>
<dbReference type="SMART" id="SM00220">
    <property type="entry name" value="S_TKc"/>
    <property type="match status" value="1"/>
</dbReference>
<evidence type="ECO:0000256" key="5">
    <source>
        <dbReference type="SAM" id="Coils"/>
    </source>
</evidence>
<keyword evidence="5" id="KW-0175">Coiled coil</keyword>
<dbReference type="PRINTS" id="PR00109">
    <property type="entry name" value="TYRKINASE"/>
</dbReference>
<dbReference type="FunFam" id="3.30.200.20:FF:000220">
    <property type="entry name" value="mitogen-activated protein kinase kinase kinase 20 isoform X1"/>
    <property type="match status" value="1"/>
</dbReference>
<keyword evidence="2" id="KW-0547">Nucleotide-binding</keyword>
<dbReference type="PROSITE" id="PS00108">
    <property type="entry name" value="PROTEIN_KINASE_ST"/>
    <property type="match status" value="1"/>
</dbReference>
<dbReference type="AlphaFoldDB" id="A0A3P8ZLH8"/>
<feature type="coiled-coil region" evidence="5">
    <location>
        <begin position="280"/>
        <end position="321"/>
    </location>
</feature>
<keyword evidence="3" id="KW-0418">Kinase</keyword>
<dbReference type="InterPro" id="IPR051681">
    <property type="entry name" value="Ser/Thr_Kinases-Pseudokinases"/>
</dbReference>
<reference evidence="9" key="1">
    <citation type="journal article" date="2014" name="PLoS ONE">
        <title>The genome and linkage map of the northern pike (Esox lucius): conserved synteny revealed between the salmonid sister group and the Neoteleostei.</title>
        <authorList>
            <person name="Rondeau E.B."/>
            <person name="Minkley D.R."/>
            <person name="Leong J.S."/>
            <person name="Messmer A.M."/>
            <person name="Jantzen J.R."/>
            <person name="von Schalburg K.R."/>
            <person name="Lemon C."/>
            <person name="Bird N.H."/>
            <person name="Koop B.F."/>
        </authorList>
    </citation>
    <scope>NUCLEOTIDE SEQUENCE</scope>
</reference>
<evidence type="ECO:0000259" key="7">
    <source>
        <dbReference type="PROSITE" id="PS50011"/>
    </source>
</evidence>
<dbReference type="STRING" id="8010.ENSELUP00000029566"/>
<evidence type="ECO:0000256" key="4">
    <source>
        <dbReference type="ARBA" id="ARBA00022840"/>
    </source>
</evidence>
<dbReference type="Bgee" id="ENSELUG00000006538">
    <property type="expression patterns" value="Expressed in heart and 15 other cell types or tissues"/>
</dbReference>
<dbReference type="PROSITE" id="PS50011">
    <property type="entry name" value="PROTEIN_KINASE_DOM"/>
    <property type="match status" value="1"/>
</dbReference>
<protein>
    <recommendedName>
        <fullName evidence="7">Protein kinase domain-containing protein</fullName>
    </recommendedName>
</protein>
<dbReference type="PANTHER" id="PTHR44329">
    <property type="entry name" value="SERINE/THREONINE-PROTEIN KINASE TNNI3K-RELATED"/>
    <property type="match status" value="1"/>
</dbReference>
<dbReference type="InterPro" id="IPR001245">
    <property type="entry name" value="Ser-Thr/Tyr_kinase_cat_dom"/>
</dbReference>
<accession>A0A3P8ZLH8</accession>
<evidence type="ECO:0000313" key="9">
    <source>
        <dbReference type="Proteomes" id="UP000265140"/>
    </source>
</evidence>
<sequence>MSSLSSSFVQIKYDDLRFYENCGGGSFGSVYRAHWISQDKEVAVKKLLKIETEAEILSSLSHKNIIQFYGAVLEAPNYGIVTEYAGGGSLYDYLSSKQSEEMDMEQIMTWAMEIAKGMHYLHSEAPIKVIHRDLKSRNVVLTTDKVLKICDFGASKFQSHTTHMTVVGTFPWMAPEVIQSLPVSETCDTYSYGVVLWEMLTREVPFKGFEGLQVAWLVVEKQERLTIPTSCPPSFADLMRKCWQADPKERPVFKQVLGTLETMSKDSRLPDQCNSFLHNKDQWRCEIDATLERLRRLERDLSTKEKELEERERRLRLWEQRLMERSNVPPFFSPMASAITSDSFFRSQSQESNSSKLSCLIRTLSNGERAGDGGLGGFQSIMRGFSSGLGEADGDGGIDVAWGEREKERGTDALINGGRLQVMLKGFQGGIGELEGETEREEMGWGESGRKEGWREVTKEERVLDGGSLEGGRIQSMFRELSGGSMGGFGDMISLDDIVGIERIGDMNMDIGEMGDLGIIGVRDDIANVLSHKVRSELGVRGHGVRSGVQVSMRTTSNQNSSKTCSVRQGSKINMAATAAALDVNMMELGWSDDDSD</sequence>
<proteinExistence type="predicted"/>
<dbReference type="InterPro" id="IPR008271">
    <property type="entry name" value="Ser/Thr_kinase_AS"/>
</dbReference>
<evidence type="ECO:0000256" key="1">
    <source>
        <dbReference type="ARBA" id="ARBA00022679"/>
    </source>
</evidence>
<dbReference type="Gene3D" id="3.30.200.20">
    <property type="entry name" value="Phosphorylase Kinase, domain 1"/>
    <property type="match status" value="1"/>
</dbReference>
<dbReference type="GO" id="GO:0004709">
    <property type="term" value="F:MAP kinase kinase kinase activity"/>
    <property type="evidence" value="ECO:0007669"/>
    <property type="project" value="TreeGrafter"/>
</dbReference>
<organism evidence="8 9">
    <name type="scientific">Esox lucius</name>
    <name type="common">Northern pike</name>
    <dbReference type="NCBI Taxonomy" id="8010"/>
    <lineage>
        <taxon>Eukaryota</taxon>
        <taxon>Metazoa</taxon>
        <taxon>Chordata</taxon>
        <taxon>Craniata</taxon>
        <taxon>Vertebrata</taxon>
        <taxon>Euteleostomi</taxon>
        <taxon>Actinopterygii</taxon>
        <taxon>Neopterygii</taxon>
        <taxon>Teleostei</taxon>
        <taxon>Protacanthopterygii</taxon>
        <taxon>Esociformes</taxon>
        <taxon>Esocidae</taxon>
        <taxon>Esox</taxon>
    </lineage>
</organism>
<dbReference type="GO" id="GO:0005737">
    <property type="term" value="C:cytoplasm"/>
    <property type="evidence" value="ECO:0007669"/>
    <property type="project" value="TreeGrafter"/>
</dbReference>
<evidence type="ECO:0000256" key="6">
    <source>
        <dbReference type="SAM" id="MobiDB-lite"/>
    </source>
</evidence>
<reference evidence="8" key="3">
    <citation type="submission" date="2025-08" db="UniProtKB">
        <authorList>
            <consortium name="Ensembl"/>
        </authorList>
    </citation>
    <scope>IDENTIFICATION</scope>
</reference>
<dbReference type="Ensembl" id="ENSELUT00000010509.3">
    <property type="protein sequence ID" value="ENSELUP00000029566.1"/>
    <property type="gene ID" value="ENSELUG00000006538.3"/>
</dbReference>
<keyword evidence="9" id="KW-1185">Reference proteome</keyword>
<dbReference type="PANTHER" id="PTHR44329:SF288">
    <property type="entry name" value="MITOGEN-ACTIVATED PROTEIN KINASE KINASE KINASE 20"/>
    <property type="match status" value="1"/>
</dbReference>
<dbReference type="KEGG" id="els:105007215"/>
<evidence type="ECO:0000256" key="2">
    <source>
        <dbReference type="ARBA" id="ARBA00022741"/>
    </source>
</evidence>
<dbReference type="GeneTree" id="ENSGT00940000163262"/>